<dbReference type="Proteomes" id="UP001482620">
    <property type="component" value="Unassembled WGS sequence"/>
</dbReference>
<evidence type="ECO:0000313" key="1">
    <source>
        <dbReference type="EMBL" id="MEQ2222608.1"/>
    </source>
</evidence>
<keyword evidence="2" id="KW-1185">Reference proteome</keyword>
<comment type="caution">
    <text evidence="1">The sequence shown here is derived from an EMBL/GenBank/DDBJ whole genome shotgun (WGS) entry which is preliminary data.</text>
</comment>
<reference evidence="1 2" key="1">
    <citation type="submission" date="2021-06" db="EMBL/GenBank/DDBJ databases">
        <authorList>
            <person name="Palmer J.M."/>
        </authorList>
    </citation>
    <scope>NUCLEOTIDE SEQUENCE [LARGE SCALE GENOMIC DNA]</scope>
    <source>
        <strain evidence="2">if_2019</strain>
        <tissue evidence="1">Muscle</tissue>
    </source>
</reference>
<organism evidence="1 2">
    <name type="scientific">Ilyodon furcidens</name>
    <name type="common">goldbreast splitfin</name>
    <dbReference type="NCBI Taxonomy" id="33524"/>
    <lineage>
        <taxon>Eukaryota</taxon>
        <taxon>Metazoa</taxon>
        <taxon>Chordata</taxon>
        <taxon>Craniata</taxon>
        <taxon>Vertebrata</taxon>
        <taxon>Euteleostomi</taxon>
        <taxon>Actinopterygii</taxon>
        <taxon>Neopterygii</taxon>
        <taxon>Teleostei</taxon>
        <taxon>Neoteleostei</taxon>
        <taxon>Acanthomorphata</taxon>
        <taxon>Ovalentaria</taxon>
        <taxon>Atherinomorphae</taxon>
        <taxon>Cyprinodontiformes</taxon>
        <taxon>Goodeidae</taxon>
        <taxon>Ilyodon</taxon>
    </lineage>
</organism>
<name>A0ABV0SSY9_9TELE</name>
<evidence type="ECO:0000313" key="2">
    <source>
        <dbReference type="Proteomes" id="UP001482620"/>
    </source>
</evidence>
<sequence length="107" mass="11949">MSSIFVLPLFSDGPKINPVQPVGHPIGKWKQGNLQCFHPKPLECFLPCQSPVFGTDHGSVNPSQNLKRTRELYPGTVTSASLNMIYSDPEEVRLQCECVLFPPYCMI</sequence>
<protein>
    <submittedName>
        <fullName evidence="1">Uncharacterized protein</fullName>
    </submittedName>
</protein>
<accession>A0ABV0SSY9</accession>
<proteinExistence type="predicted"/>
<dbReference type="EMBL" id="JAHRIQ010003780">
    <property type="protein sequence ID" value="MEQ2222608.1"/>
    <property type="molecule type" value="Genomic_DNA"/>
</dbReference>
<gene>
    <name evidence="1" type="ORF">ILYODFUR_028077</name>
</gene>